<dbReference type="KEGG" id="pkz:C5L36_0C00750"/>
<feature type="compositionally biased region" description="Basic and acidic residues" evidence="1">
    <location>
        <begin position="1"/>
        <end position="10"/>
    </location>
</feature>
<organism evidence="3 4">
    <name type="scientific">Pichia kudriavzevii</name>
    <name type="common">Yeast</name>
    <name type="synonym">Issatchenkia orientalis</name>
    <dbReference type="NCBI Taxonomy" id="4909"/>
    <lineage>
        <taxon>Eukaryota</taxon>
        <taxon>Fungi</taxon>
        <taxon>Dikarya</taxon>
        <taxon>Ascomycota</taxon>
        <taxon>Saccharomycotina</taxon>
        <taxon>Pichiomycetes</taxon>
        <taxon>Pichiales</taxon>
        <taxon>Pichiaceae</taxon>
        <taxon>Pichia</taxon>
    </lineage>
</organism>
<dbReference type="Proteomes" id="UP000249293">
    <property type="component" value="Chromosome 3"/>
</dbReference>
<reference evidence="3" key="2">
    <citation type="submission" date="2014-08" db="EMBL/GenBank/DDBJ databases">
        <title>Exploiting Issatchenkia orientalis SD108 for Succinic Acid Production.</title>
        <authorList>
            <person name="Xiao H."/>
            <person name="Shao Z."/>
            <person name="Jiang Y."/>
            <person name="Dole S."/>
            <person name="Zhao H."/>
        </authorList>
    </citation>
    <scope>NUCLEOTIDE SEQUENCE [LARGE SCALE GENOMIC DNA]</scope>
    <source>
        <strain evidence="3">SD108</strain>
    </source>
</reference>
<evidence type="ECO:0000313" key="5">
    <source>
        <dbReference type="Proteomes" id="UP000249293"/>
    </source>
</evidence>
<dbReference type="AlphaFoldDB" id="A0A099P0G0"/>
<dbReference type="Proteomes" id="UP000029867">
    <property type="component" value="Unassembled WGS sequence"/>
</dbReference>
<dbReference type="HOGENOM" id="CLU_674488_0_0_1"/>
<evidence type="ECO:0000313" key="2">
    <source>
        <dbReference type="EMBL" id="AWU76131.1"/>
    </source>
</evidence>
<name>A0A099P0G0_PICKU</name>
<evidence type="ECO:0000313" key="4">
    <source>
        <dbReference type="Proteomes" id="UP000029867"/>
    </source>
</evidence>
<reference evidence="4" key="1">
    <citation type="journal article" date="2014" name="Microb. Cell Fact.">
        <title>Exploiting Issatchenkia orientalis SD108 for succinic acid production.</title>
        <authorList>
            <person name="Xiao H."/>
            <person name="Shao Z."/>
            <person name="Jiang Y."/>
            <person name="Dole S."/>
            <person name="Zhao H."/>
        </authorList>
    </citation>
    <scope>NUCLEOTIDE SEQUENCE [LARGE SCALE GENOMIC DNA]</scope>
    <source>
        <strain evidence="4">SD108</strain>
    </source>
</reference>
<dbReference type="OrthoDB" id="3997036at2759"/>
<gene>
    <name evidence="2" type="ORF">C5L36_0C00750</name>
    <name evidence="3" type="ORF">JL09_g3198</name>
</gene>
<evidence type="ECO:0000256" key="1">
    <source>
        <dbReference type="SAM" id="MobiDB-lite"/>
    </source>
</evidence>
<feature type="region of interest" description="Disordered" evidence="1">
    <location>
        <begin position="1"/>
        <end position="32"/>
    </location>
</feature>
<sequence length="408" mass="45292">MPLHKQDNTHKIAAARAAKNQENAGDSSHAVRKIFSSETMKADGVVTERKALNAKSSNTRSSYGGKDLNIVQKTHSSSVSGNTNKARKVIKKPFSIFPEAASTSNNSISAHDTTTLQRSYSQKEQSAGSNSSFNTLSRSSTFGSSSNYFADSGTYSKNSLKPTRRIKSQLTIGAENDIVAFFKNSKLQEQKQLGITDTKNTENKPELPLDEVTFTEDADDITSMKKILMERDSPVYQRTHKVNLHTLLSSSVDEDDVQETTFEYKDKGGGKVQDLETLILSRPNSTGDQRTDDLELEIVGHDKTNDRYNDSIPDCVLDGLYQPMSKDVLTNLWNDPTPASISAAAKFKDPLNLPKSWRETANEDILKINNEQTQEPVELELEFSDIDNDDDGSDIDLNEIADFYARKV</sequence>
<dbReference type="RefSeq" id="XP_029321608.1">
    <property type="nucleotide sequence ID" value="XM_029465748.1"/>
</dbReference>
<protein>
    <submittedName>
        <fullName evidence="3">Uncharacterized protein</fullName>
    </submittedName>
</protein>
<dbReference type="EMBL" id="CP028775">
    <property type="protein sequence ID" value="AWU76131.1"/>
    <property type="molecule type" value="Genomic_DNA"/>
</dbReference>
<dbReference type="EMBL" id="JQFK01000032">
    <property type="protein sequence ID" value="KGK37662.1"/>
    <property type="molecule type" value="Genomic_DNA"/>
</dbReference>
<feature type="region of interest" description="Disordered" evidence="1">
    <location>
        <begin position="104"/>
        <end position="136"/>
    </location>
</feature>
<dbReference type="VEuPathDB" id="FungiDB:C5L36_0C00750"/>
<dbReference type="GeneID" id="40383926"/>
<accession>A0A099P0G0</accession>
<reference evidence="2 5" key="3">
    <citation type="submission" date="2018-06" db="EMBL/GenBank/DDBJ databases">
        <title>Population genomics shows no distinction between pathogenic Candida krusei and environmental Pichia kudriavzevii: One species, four names.</title>
        <authorList>
            <person name="Douglass A.P."/>
            <person name="Offei B."/>
            <person name="Braun-Galleani S."/>
            <person name="Coughlan A.Y."/>
            <person name="Martos A."/>
            <person name="Ortiz-Merino R.A."/>
            <person name="Byrne K.P."/>
            <person name="Wolfe K.H."/>
        </authorList>
    </citation>
    <scope>NUCLEOTIDE SEQUENCE [LARGE SCALE GENOMIC DNA]</scope>
    <source>
        <strain evidence="2 5">CBS573</strain>
    </source>
</reference>
<evidence type="ECO:0000313" key="3">
    <source>
        <dbReference type="EMBL" id="KGK37662.1"/>
    </source>
</evidence>
<proteinExistence type="predicted"/>
<feature type="compositionally biased region" description="Polar residues" evidence="1">
    <location>
        <begin position="104"/>
        <end position="128"/>
    </location>
</feature>
<keyword evidence="5" id="KW-1185">Reference proteome</keyword>